<dbReference type="GO" id="GO:0000287">
    <property type="term" value="F:magnesium ion binding"/>
    <property type="evidence" value="ECO:0007669"/>
    <property type="project" value="InterPro"/>
</dbReference>
<dbReference type="Gene3D" id="1.50.10.130">
    <property type="entry name" value="Terpene synthase, N-terminal domain"/>
    <property type="match status" value="1"/>
</dbReference>
<dbReference type="Gene3D" id="1.10.600.10">
    <property type="entry name" value="Farnesyl Diphosphate Synthase"/>
    <property type="match status" value="1"/>
</dbReference>
<evidence type="ECO:0000313" key="5">
    <source>
        <dbReference type="EMBL" id="AJT59539.1"/>
    </source>
</evidence>
<dbReference type="InterPro" id="IPR034741">
    <property type="entry name" value="Terpene_cyclase-like_1_C"/>
</dbReference>
<dbReference type="InterPro" id="IPR044814">
    <property type="entry name" value="Terpene_cyclase_plant_C1"/>
</dbReference>
<dbReference type="CDD" id="cd00684">
    <property type="entry name" value="Terpene_cyclase_plant_C1"/>
    <property type="match status" value="1"/>
</dbReference>
<proteinExistence type="evidence at transcript level"/>
<evidence type="ECO:0000259" key="4">
    <source>
        <dbReference type="Pfam" id="PF03936"/>
    </source>
</evidence>
<organism evidence="5">
    <name type="scientific">Gossypium hirsutum</name>
    <name type="common">Upland cotton</name>
    <name type="synonym">Gossypium mexicanum</name>
    <dbReference type="NCBI Taxonomy" id="3635"/>
    <lineage>
        <taxon>Eukaryota</taxon>
        <taxon>Viridiplantae</taxon>
        <taxon>Streptophyta</taxon>
        <taxon>Embryophyta</taxon>
        <taxon>Tracheophyta</taxon>
        <taxon>Spermatophyta</taxon>
        <taxon>Magnoliopsida</taxon>
        <taxon>eudicotyledons</taxon>
        <taxon>Gunneridae</taxon>
        <taxon>Pentapetalae</taxon>
        <taxon>rosids</taxon>
        <taxon>malvids</taxon>
        <taxon>Malvales</taxon>
        <taxon>Malvaceae</taxon>
        <taxon>Malvoideae</taxon>
        <taxon>Gossypium</taxon>
    </lineage>
</organism>
<dbReference type="GO" id="GO:0010333">
    <property type="term" value="F:terpene synthase activity"/>
    <property type="evidence" value="ECO:0007669"/>
    <property type="project" value="InterPro"/>
</dbReference>
<dbReference type="InterPro" id="IPR005630">
    <property type="entry name" value="Terpene_synthase_metal-bd"/>
</dbReference>
<name>A0A1N7T9S3_GOSHI</name>
<dbReference type="EMBL" id="KJ957816">
    <property type="protein sequence ID" value="AJT59539.1"/>
    <property type="molecule type" value="mRNA"/>
</dbReference>
<dbReference type="InterPro" id="IPR008949">
    <property type="entry name" value="Isoprenoid_synthase_dom_sf"/>
</dbReference>
<dbReference type="InterPro" id="IPR036965">
    <property type="entry name" value="Terpene_synth_N_sf"/>
</dbReference>
<evidence type="ECO:0000259" key="3">
    <source>
        <dbReference type="Pfam" id="PF01397"/>
    </source>
</evidence>
<dbReference type="SUPFAM" id="SSF48576">
    <property type="entry name" value="Terpenoid synthases"/>
    <property type="match status" value="1"/>
</dbReference>
<feature type="domain" description="Terpene synthase N-terminal" evidence="3">
    <location>
        <begin position="41"/>
        <end position="208"/>
    </location>
</feature>
<dbReference type="FunFam" id="1.10.600.10:FF:000007">
    <property type="entry name" value="Isoprene synthase, chloroplastic"/>
    <property type="match status" value="1"/>
</dbReference>
<dbReference type="SFLD" id="SFLDG01019">
    <property type="entry name" value="Terpene_Cyclase_Like_1_C_Termi"/>
    <property type="match status" value="1"/>
</dbReference>
<keyword evidence="1" id="KW-0479">Metal-binding</keyword>
<feature type="domain" description="Terpene synthase metal-binding" evidence="4">
    <location>
        <begin position="267"/>
        <end position="506"/>
    </location>
</feature>
<reference evidence="5" key="1">
    <citation type="submission" date="2014-06" db="EMBL/GenBank/DDBJ databases">
        <title>Molecular cloning and characterization of terpene synthases from Gossypium hirsutum.</title>
        <authorList>
            <person name="Huang X.-Z."/>
            <person name="Zhang Y.-J."/>
        </authorList>
    </citation>
    <scope>NUCLEOTIDE SEQUENCE</scope>
    <source>
        <strain evidence="5">GhNer1</strain>
    </source>
</reference>
<sequence>MECSRQVQVVDDKQQVVSCHMKSAAFDEIQQRRSANYKANIWQYDFLQSLPTIYNGVEYTLRVENLKENVKDMFVEAKDQLAKLELIDIIRKLGLGDLFAEETHKALQTVVSSMKNNKNGEEEELYMTALRFKLLRLHGYDVSQDVFNAVSITKCSDIKGLLELFEASYLAFEGETILDEAKAFSMEALRNVYPTLDLNLAKEVAHALELPMHWRVQWFDVKWRITMYETYNKNIDKRFLELAKLNFNTVQAILQKDLREISRWWRNLRIMEGLNFTRDRLAESFLCSVGLTYEPQYSCFRKCLTKITTMILIIDDVYDVYGSIEELEQFTEAVDRWDSSKTQDLPECMKTCFQALYDITNEIAYDIQELNGWQVQALLHLRKAWAGFCKALFVEAKWYNKGYSPSLEEYLSNALISSGAIVISIHTMLSVGSTDEKIINLLGKDEDLAYNISIITRLYNDLGTSMAEKERGDAPSSIHCYAREMNVSEKEAEEHIKNMINNTWKKINGQCLNNQSHNLLPCSFVKVTTNVARMVQCLYQFGDGFGIQDRETRNHISSLLIEPINLDKTAKD</sequence>
<dbReference type="SFLD" id="SFLDS00005">
    <property type="entry name" value="Isoprenoid_Synthase_Type_I"/>
    <property type="match status" value="1"/>
</dbReference>
<dbReference type="AlphaFoldDB" id="A0A1N7T9S3"/>
<dbReference type="Pfam" id="PF03936">
    <property type="entry name" value="Terpene_synth_C"/>
    <property type="match status" value="1"/>
</dbReference>
<dbReference type="SUPFAM" id="SSF48239">
    <property type="entry name" value="Terpenoid cyclases/Protein prenyltransferases"/>
    <property type="match status" value="1"/>
</dbReference>
<dbReference type="InterPro" id="IPR008930">
    <property type="entry name" value="Terpenoid_cyclase/PrenylTrfase"/>
</dbReference>
<dbReference type="InterPro" id="IPR001906">
    <property type="entry name" value="Terpene_synth_N"/>
</dbReference>
<evidence type="ECO:0000256" key="1">
    <source>
        <dbReference type="ARBA" id="ARBA00022723"/>
    </source>
</evidence>
<protein>
    <submittedName>
        <fullName evidence="5">Nerol synthase</fullName>
    </submittedName>
</protein>
<evidence type="ECO:0000256" key="2">
    <source>
        <dbReference type="ARBA" id="ARBA00022842"/>
    </source>
</evidence>
<dbReference type="PANTHER" id="PTHR31225">
    <property type="entry name" value="OS04G0344100 PROTEIN-RELATED"/>
    <property type="match status" value="1"/>
</dbReference>
<dbReference type="InterPro" id="IPR050148">
    <property type="entry name" value="Terpene_synthase-like"/>
</dbReference>
<dbReference type="PANTHER" id="PTHR31225:SF94">
    <property type="entry name" value="ALPHA-FARNESENE SYNTHASE"/>
    <property type="match status" value="1"/>
</dbReference>
<keyword evidence="2" id="KW-0460">Magnesium</keyword>
<dbReference type="Pfam" id="PF01397">
    <property type="entry name" value="Terpene_synth"/>
    <property type="match status" value="1"/>
</dbReference>
<accession>A0A1N7T9S3</accession>
<dbReference type="GO" id="GO:0016102">
    <property type="term" value="P:diterpenoid biosynthetic process"/>
    <property type="evidence" value="ECO:0007669"/>
    <property type="project" value="InterPro"/>
</dbReference>